<keyword evidence="3" id="KW-1185">Reference proteome</keyword>
<dbReference type="EMBL" id="VJMG01000020">
    <property type="protein sequence ID" value="TRL39527.1"/>
    <property type="molecule type" value="Genomic_DNA"/>
</dbReference>
<name>A0A549TC98_9HYPH</name>
<proteinExistence type="predicted"/>
<evidence type="ECO:0000259" key="1">
    <source>
        <dbReference type="Pfam" id="PF13610"/>
    </source>
</evidence>
<comment type="caution">
    <text evidence="2">The sequence shown here is derived from an EMBL/GenBank/DDBJ whole genome shotgun (WGS) entry which is preliminary data.</text>
</comment>
<dbReference type="Pfam" id="PF13610">
    <property type="entry name" value="DDE_Tnp_IS240"/>
    <property type="match status" value="1"/>
</dbReference>
<sequence>MDHSTLSRFLVSCACHREKVAPVSQTRRGSARVDEINVKICDKWRYLYRAMGKHGNPIYFLLIAKCDLDTLERSLRKILEDEPLLAPVKIATDGANTFPSVVMMSVDDGQLHPEPVHYVNKHLKQRIESDHFQVKKNLSKIGAFQSFKAARPTIARLEAMPWLRKSVTMQPCAG</sequence>
<accession>A0A549TC98</accession>
<organism evidence="2 3">
    <name type="scientific">Rhizobium straminoryzae</name>
    <dbReference type="NCBI Taxonomy" id="1387186"/>
    <lineage>
        <taxon>Bacteria</taxon>
        <taxon>Pseudomonadati</taxon>
        <taxon>Pseudomonadota</taxon>
        <taxon>Alphaproteobacteria</taxon>
        <taxon>Hyphomicrobiales</taxon>
        <taxon>Rhizobiaceae</taxon>
        <taxon>Rhizobium/Agrobacterium group</taxon>
        <taxon>Rhizobium</taxon>
    </lineage>
</organism>
<gene>
    <name evidence="2" type="ORF">FNA46_08840</name>
</gene>
<feature type="domain" description="DDE" evidence="1">
    <location>
        <begin position="30"/>
        <end position="165"/>
    </location>
</feature>
<evidence type="ECO:0000313" key="3">
    <source>
        <dbReference type="Proteomes" id="UP000316801"/>
    </source>
</evidence>
<dbReference type="AlphaFoldDB" id="A0A549TC98"/>
<reference evidence="2 3" key="1">
    <citation type="submission" date="2019-07" db="EMBL/GenBank/DDBJ databases">
        <title>Ln-dependent methylotrophs.</title>
        <authorList>
            <person name="Tani A."/>
        </authorList>
    </citation>
    <scope>NUCLEOTIDE SEQUENCE [LARGE SCALE GENOMIC DNA]</scope>
    <source>
        <strain evidence="2 3">SM12</strain>
    </source>
</reference>
<evidence type="ECO:0000313" key="2">
    <source>
        <dbReference type="EMBL" id="TRL39527.1"/>
    </source>
</evidence>
<protein>
    <submittedName>
        <fullName evidence="2">DDE-type integrase/transposase/recombinase</fullName>
    </submittedName>
</protein>
<dbReference type="InterPro" id="IPR032874">
    <property type="entry name" value="DDE_dom"/>
</dbReference>
<dbReference type="Proteomes" id="UP000316801">
    <property type="component" value="Unassembled WGS sequence"/>
</dbReference>